<dbReference type="OrthoDB" id="423598at2759"/>
<evidence type="ECO:0000256" key="3">
    <source>
        <dbReference type="ARBA" id="ARBA00023004"/>
    </source>
</evidence>
<dbReference type="InterPro" id="IPR036922">
    <property type="entry name" value="Rieske_2Fe-2S_sf"/>
</dbReference>
<feature type="domain" description="Rieske" evidence="7">
    <location>
        <begin position="579"/>
        <end position="724"/>
    </location>
</feature>
<feature type="region of interest" description="Disordered" evidence="6">
    <location>
        <begin position="302"/>
        <end position="328"/>
    </location>
</feature>
<keyword evidence="1" id="KW-0001">2Fe-2S</keyword>
<protein>
    <recommendedName>
        <fullName evidence="7">Rieske domain-containing protein</fullName>
    </recommendedName>
</protein>
<evidence type="ECO:0000256" key="4">
    <source>
        <dbReference type="ARBA" id="ARBA00023014"/>
    </source>
</evidence>
<keyword evidence="9" id="KW-1185">Reference proteome</keyword>
<evidence type="ECO:0000256" key="5">
    <source>
        <dbReference type="ARBA" id="ARBA00034078"/>
    </source>
</evidence>
<dbReference type="PANTHER" id="PTHR21496:SF0">
    <property type="entry name" value="RIESKE DOMAIN-CONTAINING PROTEIN"/>
    <property type="match status" value="1"/>
</dbReference>
<sequence length="742" mass="83901">MLHHLFTLTTNDRVFPHPDRSDRAHAILEAMQLFEQYPHQDRRPCLWPTPDRDTYRTVLHLDSRTAGPARISERALQTVWHLQQLYETKGHVQFKPHGFHWMCVFYAWKECTDENKAQRALELLFQLRHDERVELNDTVYLTVLRLCAASPNETTIDGAVQLWSNLKDQVLISHYYSAFLQVFRYLPNQRRVPLFEECFQQACHFGKVNQVILNEFLVHSKWQSLIAKYFGEYPIAGLRPKESVQLLRRSPSIQEDCKKDAEGSGHMKTNRMKRQLKRVCCVLTMVLTSTGAFVSVNRPSRVLPSSANSLSAKESQTLRDDSSEKPSLVQKFFPSSSEKETLVEKQKKESNGWSFNFLRRNKDTDSEKSSSPTEKRSSDGKKSEEKKKKQPSETKAQMKPSKDKSSSKEKKEEKKKRQGKDQKQPQKEVGAESKSFPVRSFVSGLFAGDDTASSQTDKKEAKPSKQQQKEEKKEGTPSESKSFPVRSLVGGLFAGDDTASSQTDRKEAKANKQQQNEGKKEGTSNRNFVSGFFAKDDDTSKIKKEDSDKNITSVFSSVQRFFGGAFFDNSRSGSQEQWVPVFPKTRLSPGEIVPATIGGIDLLVIASKDGRKLYCIANSCSHLGTPLETGKIVRLPVEGAVDKVDSSRRPTLTETEVSAILQQDGLEDCIVCPLHRTAFALKSGEVRGEWCPYPPVVGKLVGTVKQPTGVATFDIRTKGKQIEVRINSLLDERDEKWTNSSS</sequence>
<comment type="caution">
    <text evidence="8">The sequence shown here is derived from an EMBL/GenBank/DDBJ whole genome shotgun (WGS) entry which is preliminary data.</text>
</comment>
<evidence type="ECO:0000313" key="8">
    <source>
        <dbReference type="EMBL" id="GAX13143.1"/>
    </source>
</evidence>
<dbReference type="GO" id="GO:0051537">
    <property type="term" value="F:2 iron, 2 sulfur cluster binding"/>
    <property type="evidence" value="ECO:0007669"/>
    <property type="project" value="UniProtKB-KW"/>
</dbReference>
<dbReference type="CDD" id="cd03467">
    <property type="entry name" value="Rieske"/>
    <property type="match status" value="1"/>
</dbReference>
<keyword evidence="3" id="KW-0408">Iron</keyword>
<accession>A0A1Z5JGL1</accession>
<reference evidence="8 9" key="1">
    <citation type="journal article" date="2015" name="Plant Cell">
        <title>Oil accumulation by the oleaginous diatom Fistulifera solaris as revealed by the genome and transcriptome.</title>
        <authorList>
            <person name="Tanaka T."/>
            <person name="Maeda Y."/>
            <person name="Veluchamy A."/>
            <person name="Tanaka M."/>
            <person name="Abida H."/>
            <person name="Marechal E."/>
            <person name="Bowler C."/>
            <person name="Muto M."/>
            <person name="Sunaga Y."/>
            <person name="Tanaka M."/>
            <person name="Yoshino T."/>
            <person name="Taniguchi T."/>
            <person name="Fukuda Y."/>
            <person name="Nemoto M."/>
            <person name="Matsumoto M."/>
            <person name="Wong P.S."/>
            <person name="Aburatani S."/>
            <person name="Fujibuchi W."/>
        </authorList>
    </citation>
    <scope>NUCLEOTIDE SEQUENCE [LARGE SCALE GENOMIC DNA]</scope>
    <source>
        <strain evidence="8 9">JPCC DA0580</strain>
    </source>
</reference>
<evidence type="ECO:0000313" key="9">
    <source>
        <dbReference type="Proteomes" id="UP000198406"/>
    </source>
</evidence>
<evidence type="ECO:0000256" key="2">
    <source>
        <dbReference type="ARBA" id="ARBA00022723"/>
    </source>
</evidence>
<dbReference type="InterPro" id="IPR017941">
    <property type="entry name" value="Rieske_2Fe-2S"/>
</dbReference>
<dbReference type="AlphaFoldDB" id="A0A1Z5JGL1"/>
<dbReference type="EMBL" id="BDSP01000061">
    <property type="protein sequence ID" value="GAX13143.1"/>
    <property type="molecule type" value="Genomic_DNA"/>
</dbReference>
<dbReference type="Pfam" id="PF00355">
    <property type="entry name" value="Rieske"/>
    <property type="match status" value="1"/>
</dbReference>
<feature type="compositionally biased region" description="Basic and acidic residues" evidence="6">
    <location>
        <begin position="360"/>
        <end position="392"/>
    </location>
</feature>
<feature type="compositionally biased region" description="Basic and acidic residues" evidence="6">
    <location>
        <begin position="400"/>
        <end position="412"/>
    </location>
</feature>
<keyword evidence="2" id="KW-0479">Metal-binding</keyword>
<evidence type="ECO:0000259" key="7">
    <source>
        <dbReference type="PROSITE" id="PS51296"/>
    </source>
</evidence>
<evidence type="ECO:0000256" key="1">
    <source>
        <dbReference type="ARBA" id="ARBA00022714"/>
    </source>
</evidence>
<dbReference type="PROSITE" id="PS51296">
    <property type="entry name" value="RIESKE"/>
    <property type="match status" value="1"/>
</dbReference>
<dbReference type="Gene3D" id="2.102.10.10">
    <property type="entry name" value="Rieske [2Fe-2S] iron-sulphur domain"/>
    <property type="match status" value="1"/>
</dbReference>
<name>A0A1Z5JGL1_FISSO</name>
<feature type="compositionally biased region" description="Basic and acidic residues" evidence="6">
    <location>
        <begin position="456"/>
        <end position="476"/>
    </location>
</feature>
<gene>
    <name evidence="8" type="ORF">FisN_17Hh072</name>
</gene>
<proteinExistence type="predicted"/>
<dbReference type="SUPFAM" id="SSF50022">
    <property type="entry name" value="ISP domain"/>
    <property type="match status" value="1"/>
</dbReference>
<feature type="compositionally biased region" description="Basic and acidic residues" evidence="6">
    <location>
        <begin position="419"/>
        <end position="431"/>
    </location>
</feature>
<organism evidence="8 9">
    <name type="scientific">Fistulifera solaris</name>
    <name type="common">Oleaginous diatom</name>
    <dbReference type="NCBI Taxonomy" id="1519565"/>
    <lineage>
        <taxon>Eukaryota</taxon>
        <taxon>Sar</taxon>
        <taxon>Stramenopiles</taxon>
        <taxon>Ochrophyta</taxon>
        <taxon>Bacillariophyta</taxon>
        <taxon>Bacillariophyceae</taxon>
        <taxon>Bacillariophycidae</taxon>
        <taxon>Naviculales</taxon>
        <taxon>Naviculaceae</taxon>
        <taxon>Fistulifera</taxon>
    </lineage>
</organism>
<keyword evidence="4" id="KW-0411">Iron-sulfur</keyword>
<dbReference type="PANTHER" id="PTHR21496">
    <property type="entry name" value="FERREDOXIN-RELATED"/>
    <property type="match status" value="1"/>
</dbReference>
<evidence type="ECO:0000256" key="6">
    <source>
        <dbReference type="SAM" id="MobiDB-lite"/>
    </source>
</evidence>
<comment type="cofactor">
    <cofactor evidence="5">
        <name>[2Fe-2S] cluster</name>
        <dbReference type="ChEBI" id="CHEBI:190135"/>
    </cofactor>
</comment>
<feature type="region of interest" description="Disordered" evidence="6">
    <location>
        <begin position="353"/>
        <end position="531"/>
    </location>
</feature>
<dbReference type="GO" id="GO:0046872">
    <property type="term" value="F:metal ion binding"/>
    <property type="evidence" value="ECO:0007669"/>
    <property type="project" value="UniProtKB-KW"/>
</dbReference>
<dbReference type="InParanoid" id="A0A1Z5JGL1"/>
<feature type="compositionally biased region" description="Polar residues" evidence="6">
    <location>
        <begin position="303"/>
        <end position="315"/>
    </location>
</feature>
<dbReference type="Proteomes" id="UP000198406">
    <property type="component" value="Unassembled WGS sequence"/>
</dbReference>